<protein>
    <submittedName>
        <fullName evidence="2">Uncharacterized protein</fullName>
    </submittedName>
</protein>
<dbReference type="EMBL" id="ML742040">
    <property type="protein sequence ID" value="KAE8153328.1"/>
    <property type="molecule type" value="Genomic_DNA"/>
</dbReference>
<dbReference type="AlphaFoldDB" id="A0A5N6U412"/>
<feature type="signal peptide" evidence="1">
    <location>
        <begin position="1"/>
        <end position="22"/>
    </location>
</feature>
<organism evidence="2 3">
    <name type="scientific">Aspergillus avenaceus</name>
    <dbReference type="NCBI Taxonomy" id="36643"/>
    <lineage>
        <taxon>Eukaryota</taxon>
        <taxon>Fungi</taxon>
        <taxon>Dikarya</taxon>
        <taxon>Ascomycota</taxon>
        <taxon>Pezizomycotina</taxon>
        <taxon>Eurotiomycetes</taxon>
        <taxon>Eurotiomycetidae</taxon>
        <taxon>Eurotiales</taxon>
        <taxon>Aspergillaceae</taxon>
        <taxon>Aspergillus</taxon>
        <taxon>Aspergillus subgen. Circumdati</taxon>
    </lineage>
</organism>
<dbReference type="Proteomes" id="UP000325780">
    <property type="component" value="Unassembled WGS sequence"/>
</dbReference>
<keyword evidence="3" id="KW-1185">Reference proteome</keyword>
<keyword evidence="1" id="KW-0732">Signal</keyword>
<gene>
    <name evidence="2" type="ORF">BDV25DRAFT_136934</name>
</gene>
<evidence type="ECO:0000313" key="3">
    <source>
        <dbReference type="Proteomes" id="UP000325780"/>
    </source>
</evidence>
<proteinExistence type="predicted"/>
<sequence>MHLLSLLTTASLALFTTSAVAGAPVAHVDIRDAEDSPYLATDRKCITRPEEDQYVPIQSIIIIPVLGDYDDGKVKCTFYEEPECDGNKYTLKEGHHVFRHRFVAASFKCSR</sequence>
<name>A0A5N6U412_ASPAV</name>
<evidence type="ECO:0000256" key="1">
    <source>
        <dbReference type="SAM" id="SignalP"/>
    </source>
</evidence>
<accession>A0A5N6U412</accession>
<evidence type="ECO:0000313" key="2">
    <source>
        <dbReference type="EMBL" id="KAE8153328.1"/>
    </source>
</evidence>
<reference evidence="2 3" key="1">
    <citation type="submission" date="2019-04" db="EMBL/GenBank/DDBJ databases">
        <title>Friends and foes A comparative genomics study of 23 Aspergillus species from section Flavi.</title>
        <authorList>
            <consortium name="DOE Joint Genome Institute"/>
            <person name="Kjaerbolling I."/>
            <person name="Vesth T."/>
            <person name="Frisvad J.C."/>
            <person name="Nybo J.L."/>
            <person name="Theobald S."/>
            <person name="Kildgaard S."/>
            <person name="Isbrandt T."/>
            <person name="Kuo A."/>
            <person name="Sato A."/>
            <person name="Lyhne E.K."/>
            <person name="Kogle M.E."/>
            <person name="Wiebenga A."/>
            <person name="Kun R.S."/>
            <person name="Lubbers R.J."/>
            <person name="Makela M.R."/>
            <person name="Barry K."/>
            <person name="Chovatia M."/>
            <person name="Clum A."/>
            <person name="Daum C."/>
            <person name="Haridas S."/>
            <person name="He G."/>
            <person name="LaButti K."/>
            <person name="Lipzen A."/>
            <person name="Mondo S."/>
            <person name="Riley R."/>
            <person name="Salamov A."/>
            <person name="Simmons B.A."/>
            <person name="Magnuson J.K."/>
            <person name="Henrissat B."/>
            <person name="Mortensen U.H."/>
            <person name="Larsen T.O."/>
            <person name="Devries R.P."/>
            <person name="Grigoriev I.V."/>
            <person name="Machida M."/>
            <person name="Baker S.E."/>
            <person name="Andersen M.R."/>
        </authorList>
    </citation>
    <scope>NUCLEOTIDE SEQUENCE [LARGE SCALE GENOMIC DNA]</scope>
    <source>
        <strain evidence="2 3">IBT 18842</strain>
    </source>
</reference>
<feature type="chain" id="PRO_5025005355" evidence="1">
    <location>
        <begin position="23"/>
        <end position="111"/>
    </location>
</feature>